<comment type="subunit">
    <text evidence="7">Homooctamer; active form. Homohexamer; low activity form.</text>
</comment>
<comment type="caution">
    <text evidence="11">The sequence shown here is derived from an EMBL/GenBank/DDBJ whole genome shotgun (WGS) entry which is preliminary data.</text>
</comment>
<dbReference type="SMART" id="SM01004">
    <property type="entry name" value="ALAD"/>
    <property type="match status" value="1"/>
</dbReference>
<dbReference type="PANTHER" id="PTHR11458:SF0">
    <property type="entry name" value="DELTA-AMINOLEVULINIC ACID DEHYDRATASE"/>
    <property type="match status" value="1"/>
</dbReference>
<dbReference type="InterPro" id="IPR013785">
    <property type="entry name" value="Aldolase_TIM"/>
</dbReference>
<dbReference type="Pfam" id="PF00490">
    <property type="entry name" value="ALAD"/>
    <property type="match status" value="1"/>
</dbReference>
<evidence type="ECO:0000256" key="9">
    <source>
        <dbReference type="RuleBase" id="RU000515"/>
    </source>
</evidence>
<dbReference type="PRINTS" id="PR00144">
    <property type="entry name" value="DALDHYDRTASE"/>
</dbReference>
<evidence type="ECO:0000256" key="3">
    <source>
        <dbReference type="ARBA" id="ARBA00023133"/>
    </source>
</evidence>
<reference evidence="11 12" key="1">
    <citation type="submission" date="2024-06" db="EMBL/GenBank/DDBJ databases">
        <title>A chromosome-level genome assembly of beet webworm, Loxostege sticticalis.</title>
        <authorList>
            <person name="Zhang Y."/>
        </authorList>
    </citation>
    <scope>NUCLEOTIDE SEQUENCE [LARGE SCALE GENOMIC DNA]</scope>
    <source>
        <strain evidence="11">AQ026</strain>
        <tissue evidence="11">Whole body</tissue>
    </source>
</reference>
<evidence type="ECO:0000256" key="8">
    <source>
        <dbReference type="ARBA" id="ARBA00047651"/>
    </source>
</evidence>
<dbReference type="PIRSF" id="PIRSF001415">
    <property type="entry name" value="Porphbilin_synth"/>
    <property type="match status" value="1"/>
</dbReference>
<evidence type="ECO:0000256" key="10">
    <source>
        <dbReference type="RuleBase" id="RU004161"/>
    </source>
</evidence>
<evidence type="ECO:0000256" key="6">
    <source>
        <dbReference type="ARBA" id="ARBA00025628"/>
    </source>
</evidence>
<accession>A0ABR3IIR9</accession>
<dbReference type="PROSITE" id="PS00169">
    <property type="entry name" value="D_ALA_DEHYDRATASE"/>
    <property type="match status" value="1"/>
</dbReference>
<evidence type="ECO:0000256" key="5">
    <source>
        <dbReference type="ARBA" id="ARBA00023244"/>
    </source>
</evidence>
<evidence type="ECO:0000256" key="4">
    <source>
        <dbReference type="ARBA" id="ARBA00023239"/>
    </source>
</evidence>
<comment type="pathway">
    <text evidence="1">Porphyrin-containing compound metabolism; protoporphyrin-IX biosynthesis; coproporphyrinogen-III from 5-aminolevulinate: step 1/4.</text>
</comment>
<organism evidence="11 12">
    <name type="scientific">Loxostege sticticalis</name>
    <name type="common">Beet webworm moth</name>
    <dbReference type="NCBI Taxonomy" id="481309"/>
    <lineage>
        <taxon>Eukaryota</taxon>
        <taxon>Metazoa</taxon>
        <taxon>Ecdysozoa</taxon>
        <taxon>Arthropoda</taxon>
        <taxon>Hexapoda</taxon>
        <taxon>Insecta</taxon>
        <taxon>Pterygota</taxon>
        <taxon>Neoptera</taxon>
        <taxon>Endopterygota</taxon>
        <taxon>Lepidoptera</taxon>
        <taxon>Glossata</taxon>
        <taxon>Ditrysia</taxon>
        <taxon>Pyraloidea</taxon>
        <taxon>Crambidae</taxon>
        <taxon>Pyraustinae</taxon>
        <taxon>Loxostege</taxon>
    </lineage>
</organism>
<evidence type="ECO:0000313" key="11">
    <source>
        <dbReference type="EMBL" id="KAL0896145.1"/>
    </source>
</evidence>
<sequence>MSLFLSPEHVLQGGYFHPTLRKLQERDTSIEPHNIMYPVFLLEDDDTVQPVGSMPNVYRYGINQLLLALDTLVQKGLKSILIFGIVETLPKDPTGSAADAPENPVIKALPKLREAYPQLLIACDVCLCPYTSHGHCGVLTASGAIDHARSTARIAEVALAYAKAGAHVVAPSDMMDNRIKAIKDILVANKLQNQARDVAEGADFLMVKPGLPYLDIVKQTKDMYPNHPLFIYQVSGEYAMIARSGDSGEVQSMLMETLTCMRRAGADCIITYFAPQILSIISSKN</sequence>
<dbReference type="EMBL" id="JBEUOH010000003">
    <property type="protein sequence ID" value="KAL0896145.1"/>
    <property type="molecule type" value="Genomic_DNA"/>
</dbReference>
<keyword evidence="4 9" id="KW-0456">Lyase</keyword>
<evidence type="ECO:0000256" key="2">
    <source>
        <dbReference type="ARBA" id="ARBA00008055"/>
    </source>
</evidence>
<proteinExistence type="inferred from homology"/>
<dbReference type="Gene3D" id="3.20.20.70">
    <property type="entry name" value="Aldolase class I"/>
    <property type="match status" value="2"/>
</dbReference>
<dbReference type="SUPFAM" id="SSF51569">
    <property type="entry name" value="Aldolase"/>
    <property type="match status" value="1"/>
</dbReference>
<dbReference type="PANTHER" id="PTHR11458">
    <property type="entry name" value="DELTA-AMINOLEVULINIC ACID DEHYDRATASE"/>
    <property type="match status" value="1"/>
</dbReference>
<keyword evidence="3" id="KW-0350">Heme biosynthesis</keyword>
<dbReference type="InterPro" id="IPR030656">
    <property type="entry name" value="ALAD_AS"/>
</dbReference>
<comment type="catalytic activity">
    <reaction evidence="8 9">
        <text>2 5-aminolevulinate = porphobilinogen + 2 H2O + H(+)</text>
        <dbReference type="Rhea" id="RHEA:24064"/>
        <dbReference type="ChEBI" id="CHEBI:15377"/>
        <dbReference type="ChEBI" id="CHEBI:15378"/>
        <dbReference type="ChEBI" id="CHEBI:58126"/>
        <dbReference type="ChEBI" id="CHEBI:356416"/>
        <dbReference type="EC" id="4.2.1.24"/>
    </reaction>
</comment>
<gene>
    <name evidence="11" type="ORF">ABMA27_012095</name>
</gene>
<comment type="function">
    <text evidence="6">Catalyzes an early step in the biosynthesis of tetrapyrroles. Binds two molecules of 5-aminolevulinate per subunit, each at a distinct site, and catalyzes their condensation to form porphobilinogen.</text>
</comment>
<name>A0ABR3IIR9_LOXSC</name>
<keyword evidence="5 9" id="KW-0627">Porphyrin biosynthesis</keyword>
<protein>
    <recommendedName>
        <fullName evidence="9">Delta-aminolevulinic acid dehydratase</fullName>
        <ecNumber evidence="9">4.2.1.24</ecNumber>
    </recommendedName>
</protein>
<evidence type="ECO:0000313" key="12">
    <source>
        <dbReference type="Proteomes" id="UP001549920"/>
    </source>
</evidence>
<keyword evidence="12" id="KW-1185">Reference proteome</keyword>
<dbReference type="Proteomes" id="UP001549920">
    <property type="component" value="Unassembled WGS sequence"/>
</dbReference>
<evidence type="ECO:0000256" key="1">
    <source>
        <dbReference type="ARBA" id="ARBA00004694"/>
    </source>
</evidence>
<comment type="similarity">
    <text evidence="2 10">Belongs to the ALAD family.</text>
</comment>
<evidence type="ECO:0000256" key="7">
    <source>
        <dbReference type="ARBA" id="ARBA00025861"/>
    </source>
</evidence>
<dbReference type="InterPro" id="IPR001731">
    <property type="entry name" value="ALAD"/>
</dbReference>
<dbReference type="EC" id="4.2.1.24" evidence="9"/>